<gene>
    <name evidence="1" type="ORF">Sps_03235</name>
</gene>
<accession>A0A1S6HS55</accession>
<dbReference type="Proteomes" id="UP000189545">
    <property type="component" value="Chromosome"/>
</dbReference>
<dbReference type="EMBL" id="CP014782">
    <property type="protein sequence ID" value="AQS38377.1"/>
    <property type="molecule type" value="Genomic_DNA"/>
</dbReference>
<dbReference type="KEGG" id="spsw:Sps_03235"/>
<proteinExistence type="predicted"/>
<sequence length="45" mass="5004">MSGTFKSVWVRLLIDVVSGFLVIKSRNKELVVCAYAWLEGSSKEG</sequence>
<protein>
    <submittedName>
        <fullName evidence="1">Uncharacterized protein</fullName>
    </submittedName>
</protein>
<reference evidence="1 2" key="1">
    <citation type="submission" date="2016-03" db="EMBL/GenBank/DDBJ databases">
        <title>Complete genome sequence of Shewanella psychrophila WP2, a deep sea bacterium isolated from west Pacific sediment.</title>
        <authorList>
            <person name="Xu G."/>
            <person name="Jian H."/>
        </authorList>
    </citation>
    <scope>NUCLEOTIDE SEQUENCE [LARGE SCALE GENOMIC DNA]</scope>
    <source>
        <strain evidence="1 2">WP2</strain>
    </source>
</reference>
<dbReference type="AlphaFoldDB" id="A0A1S6HS55"/>
<keyword evidence="2" id="KW-1185">Reference proteome</keyword>
<organism evidence="1 2">
    <name type="scientific">Shewanella psychrophila</name>
    <dbReference type="NCBI Taxonomy" id="225848"/>
    <lineage>
        <taxon>Bacteria</taxon>
        <taxon>Pseudomonadati</taxon>
        <taxon>Pseudomonadota</taxon>
        <taxon>Gammaproteobacteria</taxon>
        <taxon>Alteromonadales</taxon>
        <taxon>Shewanellaceae</taxon>
        <taxon>Shewanella</taxon>
    </lineage>
</organism>
<name>A0A1S6HS55_9GAMM</name>
<evidence type="ECO:0000313" key="2">
    <source>
        <dbReference type="Proteomes" id="UP000189545"/>
    </source>
</evidence>
<evidence type="ECO:0000313" key="1">
    <source>
        <dbReference type="EMBL" id="AQS38377.1"/>
    </source>
</evidence>